<dbReference type="AlphaFoldDB" id="A0A5B7DHQ0"/>
<proteinExistence type="predicted"/>
<sequence>MRRTDMLRQVYSRNRVEEMPVDESVRRDLGRTRWREVFACGRTEKARAIVAITCRAFGRALAFLPFDYVDSYGSLFLVCYCKSLAQCRCAVVVVVASAAAGMV</sequence>
<gene>
    <name evidence="1" type="ORF">E2C01_014014</name>
</gene>
<evidence type="ECO:0000313" key="1">
    <source>
        <dbReference type="EMBL" id="MPC21041.1"/>
    </source>
</evidence>
<keyword evidence="2" id="KW-1185">Reference proteome</keyword>
<dbReference type="EMBL" id="VSRR010000937">
    <property type="protein sequence ID" value="MPC21041.1"/>
    <property type="molecule type" value="Genomic_DNA"/>
</dbReference>
<dbReference type="Proteomes" id="UP000324222">
    <property type="component" value="Unassembled WGS sequence"/>
</dbReference>
<evidence type="ECO:0000313" key="2">
    <source>
        <dbReference type="Proteomes" id="UP000324222"/>
    </source>
</evidence>
<comment type="caution">
    <text evidence="1">The sequence shown here is derived from an EMBL/GenBank/DDBJ whole genome shotgun (WGS) entry which is preliminary data.</text>
</comment>
<organism evidence="1 2">
    <name type="scientific">Portunus trituberculatus</name>
    <name type="common">Swimming crab</name>
    <name type="synonym">Neptunus trituberculatus</name>
    <dbReference type="NCBI Taxonomy" id="210409"/>
    <lineage>
        <taxon>Eukaryota</taxon>
        <taxon>Metazoa</taxon>
        <taxon>Ecdysozoa</taxon>
        <taxon>Arthropoda</taxon>
        <taxon>Crustacea</taxon>
        <taxon>Multicrustacea</taxon>
        <taxon>Malacostraca</taxon>
        <taxon>Eumalacostraca</taxon>
        <taxon>Eucarida</taxon>
        <taxon>Decapoda</taxon>
        <taxon>Pleocyemata</taxon>
        <taxon>Brachyura</taxon>
        <taxon>Eubrachyura</taxon>
        <taxon>Portunoidea</taxon>
        <taxon>Portunidae</taxon>
        <taxon>Portuninae</taxon>
        <taxon>Portunus</taxon>
    </lineage>
</organism>
<accession>A0A5B7DHQ0</accession>
<reference evidence="1 2" key="1">
    <citation type="submission" date="2019-05" db="EMBL/GenBank/DDBJ databases">
        <title>Another draft genome of Portunus trituberculatus and its Hox gene families provides insights of decapod evolution.</title>
        <authorList>
            <person name="Jeong J.-H."/>
            <person name="Song I."/>
            <person name="Kim S."/>
            <person name="Choi T."/>
            <person name="Kim D."/>
            <person name="Ryu S."/>
            <person name="Kim W."/>
        </authorList>
    </citation>
    <scope>NUCLEOTIDE SEQUENCE [LARGE SCALE GENOMIC DNA]</scope>
    <source>
        <tissue evidence="1">Muscle</tissue>
    </source>
</reference>
<protein>
    <submittedName>
        <fullName evidence="1">Uncharacterized protein</fullName>
    </submittedName>
</protein>
<name>A0A5B7DHQ0_PORTR</name>